<reference evidence="9" key="1">
    <citation type="submission" date="2023-08" db="EMBL/GenBank/DDBJ databases">
        <authorList>
            <person name="Chen Y."/>
            <person name="Shah S."/>
            <person name="Dougan E. K."/>
            <person name="Thang M."/>
            <person name="Chan C."/>
        </authorList>
    </citation>
    <scope>NUCLEOTIDE SEQUENCE</scope>
</reference>
<keyword evidence="5 6" id="KW-0009">Actin-binding</keyword>
<keyword evidence="10" id="KW-1185">Reference proteome</keyword>
<dbReference type="InterPro" id="IPR000048">
    <property type="entry name" value="IQ_motif_EF-hand-BS"/>
</dbReference>
<dbReference type="GO" id="GO:0051015">
    <property type="term" value="F:actin filament binding"/>
    <property type="evidence" value="ECO:0007669"/>
    <property type="project" value="TreeGrafter"/>
</dbReference>
<evidence type="ECO:0000256" key="3">
    <source>
        <dbReference type="ARBA" id="ARBA00023123"/>
    </source>
</evidence>
<dbReference type="Gene3D" id="1.20.5.4820">
    <property type="match status" value="1"/>
</dbReference>
<comment type="caution">
    <text evidence="9">The sequence shown here is derived from an EMBL/GenBank/DDBJ whole genome shotgun (WGS) entry which is preliminary data.</text>
</comment>
<dbReference type="InterPro" id="IPR027417">
    <property type="entry name" value="P-loop_NTPase"/>
</dbReference>
<gene>
    <name evidence="9" type="ORF">EVOR1521_LOCUS15406</name>
</gene>
<evidence type="ECO:0000313" key="9">
    <source>
        <dbReference type="EMBL" id="CAJ1389868.1"/>
    </source>
</evidence>
<dbReference type="Pfam" id="PF00063">
    <property type="entry name" value="Myosin_head"/>
    <property type="match status" value="1"/>
</dbReference>
<comment type="similarity">
    <text evidence="6">Belongs to the TRAFAC class myosin-kinesin ATPase superfamily. Myosin family.</text>
</comment>
<organism evidence="9 10">
    <name type="scientific">Effrenium voratum</name>
    <dbReference type="NCBI Taxonomy" id="2562239"/>
    <lineage>
        <taxon>Eukaryota</taxon>
        <taxon>Sar</taxon>
        <taxon>Alveolata</taxon>
        <taxon>Dinophyceae</taxon>
        <taxon>Suessiales</taxon>
        <taxon>Symbiodiniaceae</taxon>
        <taxon>Effrenium</taxon>
    </lineage>
</organism>
<evidence type="ECO:0000256" key="4">
    <source>
        <dbReference type="ARBA" id="ARBA00023175"/>
    </source>
</evidence>
<evidence type="ECO:0000313" key="10">
    <source>
        <dbReference type="Proteomes" id="UP001178507"/>
    </source>
</evidence>
<dbReference type="AlphaFoldDB" id="A0AA36N2J8"/>
<sequence length="1045" mass="118835">MASFEVEDLLWVSCPHRVWRPGRVIDEGEGLLLQLEPEDEEEEPAPLPLPLPPKRLLRRNVVLLGEGALRYDNLTEVPELHEAAVLHALDVRFAHQQIYTLTGPVLLAVNPFRSLPLYGQDALRSFAARQVGVAAAPKPHVFGIAAKALEGIRERYESQTVLISGESGAGKTETTKFVMQFLALASAERPAASGRKESKRTMSRVERQVLGSNPLLEAFGNAQTLRNDNSSRFGKYIELHFARPAQLGDDVPNPKLSGARIRTYLLEKVRVIRQSEGERSFHVFYQALAAAANGGDQLEGFQFPPDSFKYLRHDQAKAAEDLQQYEATLSAMSAIGLSHEVPKIFRVLAAILHMGNLSFNVSGESCQVAGEGNTLALIAELLAVPSKDLAAALTTRTRQVPGEGVIRSPQNLEKSAACRDALARHLYHAIFKYIVERSNSSIGVGKESGEGFCGVLDIFGFEFFKENSLEQLCINYTNELLQQFFNVFIFEHETALYKEEGIEWEAQDFPDNADILELLHGKPNGVLPMLEEECFHVGGTAEAWCNKLVRLHEGKGHFSHDRLKKGTFIISHFAGPVTYLCTEFLEKNKDELSADLVQCLKDSDDAFVRERFEEHDRVFGTSQSGKLGGDGRNQRVMKAQRYSVSGEFRQQLQELLQQIERTEPHFIRCIKPNPKNQAFVDGDSSKPFFHRPSVAEQLSYQGVLAAIKVARAGFPVRFWHVEFLREFRCLAPVELRTALEAALKESTDELAPSEAATKSVKALLACPEIQAALSGKRWALGHTRIFLKQEHSSALRALRAKLRTKSATRLQATQRRISQRKAYLAVRRGVLRLQALLRGQMARRQARSWRCAKAATKVIALLRSCAALARRKAARTIALSLQSQVRGSKSRQQFRADKDRVRRLQRWWRSWKKRRRFRNLQQSVLRLQCAWRGHLARRESQRRSLRRFALTRAVRRLVRLRRRRLAERAWRAKMLERYHQAAVKRRSSIVCKTSAELVREVMELRQLCDEQQEEIEWLEQQNSTWRDTIEDLRHRACLRIRSFFR</sequence>
<dbReference type="GO" id="GO:0016459">
    <property type="term" value="C:myosin complex"/>
    <property type="evidence" value="ECO:0007669"/>
    <property type="project" value="UniProtKB-KW"/>
</dbReference>
<accession>A0AA36N2J8</accession>
<dbReference type="Pfam" id="PF00612">
    <property type="entry name" value="IQ"/>
    <property type="match status" value="1"/>
</dbReference>
<feature type="coiled-coil region" evidence="7">
    <location>
        <begin position="994"/>
        <end position="1035"/>
    </location>
</feature>
<keyword evidence="1 6" id="KW-0547">Nucleotide-binding</keyword>
<dbReference type="SUPFAM" id="SSF52540">
    <property type="entry name" value="P-loop containing nucleoside triphosphate hydrolases"/>
    <property type="match status" value="2"/>
</dbReference>
<dbReference type="GO" id="GO:0007015">
    <property type="term" value="P:actin filament organization"/>
    <property type="evidence" value="ECO:0007669"/>
    <property type="project" value="TreeGrafter"/>
</dbReference>
<comment type="caution">
    <text evidence="6">Lacks conserved residue(s) required for the propagation of feature annotation.</text>
</comment>
<dbReference type="GO" id="GO:0005737">
    <property type="term" value="C:cytoplasm"/>
    <property type="evidence" value="ECO:0007669"/>
    <property type="project" value="TreeGrafter"/>
</dbReference>
<keyword evidence="2 6" id="KW-0067">ATP-binding</keyword>
<evidence type="ECO:0000256" key="7">
    <source>
        <dbReference type="SAM" id="Coils"/>
    </source>
</evidence>
<dbReference type="GO" id="GO:0005524">
    <property type="term" value="F:ATP binding"/>
    <property type="evidence" value="ECO:0007669"/>
    <property type="project" value="UniProtKB-UniRule"/>
</dbReference>
<evidence type="ECO:0000259" key="8">
    <source>
        <dbReference type="PROSITE" id="PS51456"/>
    </source>
</evidence>
<dbReference type="EMBL" id="CAUJNA010001957">
    <property type="protein sequence ID" value="CAJ1389868.1"/>
    <property type="molecule type" value="Genomic_DNA"/>
</dbReference>
<dbReference type="PRINTS" id="PR00193">
    <property type="entry name" value="MYOSINHEAVY"/>
</dbReference>
<evidence type="ECO:0000256" key="1">
    <source>
        <dbReference type="ARBA" id="ARBA00022741"/>
    </source>
</evidence>
<dbReference type="Gene3D" id="3.40.850.10">
    <property type="entry name" value="Kinesin motor domain"/>
    <property type="match status" value="1"/>
</dbReference>
<dbReference type="PROSITE" id="PS50096">
    <property type="entry name" value="IQ"/>
    <property type="match status" value="3"/>
</dbReference>
<dbReference type="Proteomes" id="UP001178507">
    <property type="component" value="Unassembled WGS sequence"/>
</dbReference>
<dbReference type="PROSITE" id="PS51456">
    <property type="entry name" value="MYOSIN_MOTOR"/>
    <property type="match status" value="1"/>
</dbReference>
<dbReference type="SMART" id="SM00015">
    <property type="entry name" value="IQ"/>
    <property type="match status" value="5"/>
</dbReference>
<dbReference type="InterPro" id="IPR036961">
    <property type="entry name" value="Kinesin_motor_dom_sf"/>
</dbReference>
<keyword evidence="4 6" id="KW-0505">Motor protein</keyword>
<keyword evidence="3 6" id="KW-0518">Myosin</keyword>
<dbReference type="PANTHER" id="PTHR13140">
    <property type="entry name" value="MYOSIN"/>
    <property type="match status" value="1"/>
</dbReference>
<protein>
    <recommendedName>
        <fullName evidence="8">Myosin motor domain-containing protein</fullName>
    </recommendedName>
</protein>
<dbReference type="Gene3D" id="1.20.120.720">
    <property type="entry name" value="Myosin VI head, motor domain, U50 subdomain"/>
    <property type="match status" value="1"/>
</dbReference>
<evidence type="ECO:0000256" key="2">
    <source>
        <dbReference type="ARBA" id="ARBA00022840"/>
    </source>
</evidence>
<dbReference type="Gene3D" id="1.20.58.530">
    <property type="match status" value="1"/>
</dbReference>
<keyword evidence="7" id="KW-0175">Coiled coil</keyword>
<feature type="binding site" evidence="6">
    <location>
        <begin position="165"/>
        <end position="172"/>
    </location>
    <ligand>
        <name>ATP</name>
        <dbReference type="ChEBI" id="CHEBI:30616"/>
    </ligand>
</feature>
<dbReference type="SMART" id="SM00242">
    <property type="entry name" value="MYSc"/>
    <property type="match status" value="1"/>
</dbReference>
<dbReference type="GO" id="GO:0000146">
    <property type="term" value="F:microfilament motor activity"/>
    <property type="evidence" value="ECO:0007669"/>
    <property type="project" value="TreeGrafter"/>
</dbReference>
<evidence type="ECO:0000256" key="6">
    <source>
        <dbReference type="PROSITE-ProRule" id="PRU00782"/>
    </source>
</evidence>
<dbReference type="PANTHER" id="PTHR13140:SF706">
    <property type="entry name" value="DILUTE CLASS UNCONVENTIONAL MYOSIN, ISOFORM C"/>
    <property type="match status" value="1"/>
</dbReference>
<dbReference type="Gene3D" id="1.10.10.820">
    <property type="match status" value="1"/>
</dbReference>
<dbReference type="InterPro" id="IPR001609">
    <property type="entry name" value="Myosin_head_motor_dom-like"/>
</dbReference>
<feature type="domain" description="Myosin motor" evidence="8">
    <location>
        <begin position="69"/>
        <end position="800"/>
    </location>
</feature>
<name>A0AA36N2J8_9DINO</name>
<proteinExistence type="inferred from homology"/>
<evidence type="ECO:0000256" key="5">
    <source>
        <dbReference type="ARBA" id="ARBA00023203"/>
    </source>
</evidence>
<dbReference type="CDD" id="cd00124">
    <property type="entry name" value="MYSc"/>
    <property type="match status" value="1"/>
</dbReference>
<dbReference type="Gene3D" id="1.20.5.190">
    <property type="match status" value="1"/>
</dbReference>
<dbReference type="GO" id="GO:0016020">
    <property type="term" value="C:membrane"/>
    <property type="evidence" value="ECO:0007669"/>
    <property type="project" value="TreeGrafter"/>
</dbReference>